<evidence type="ECO:0000256" key="7">
    <source>
        <dbReference type="ARBA" id="ARBA00024739"/>
    </source>
</evidence>
<evidence type="ECO:0000256" key="5">
    <source>
        <dbReference type="ARBA" id="ARBA00023015"/>
    </source>
</evidence>
<accession>A0A656Z906</accession>
<keyword evidence="10" id="KW-1185">Reference proteome</keyword>
<reference evidence="9 10" key="1">
    <citation type="journal article" date="2016" name="ISME J.">
        <title>Integrated multi-omics analyses reveal the biochemical mechanisms and phylogenetic relevance of anaerobic androgen biodegradation in the environment.</title>
        <authorList>
            <person name="Yang F.C."/>
            <person name="Chen Y.L."/>
            <person name="Tang S.L."/>
            <person name="Yu C.P."/>
            <person name="Wang P.H."/>
            <person name="Ismail W."/>
            <person name="Wang C.H."/>
            <person name="Ding J.Y."/>
            <person name="Yang C.Y."/>
            <person name="Yang C.Y."/>
            <person name="Chiang Y.R."/>
        </authorList>
    </citation>
    <scope>NUCLEOTIDE SEQUENCE [LARGE SCALE GENOMIC DNA]</scope>
    <source>
        <strain evidence="9 10">DSM 13999</strain>
    </source>
</reference>
<evidence type="ECO:0000256" key="1">
    <source>
        <dbReference type="ARBA" id="ARBA00005322"/>
    </source>
</evidence>
<evidence type="ECO:0000256" key="2">
    <source>
        <dbReference type="ARBA" id="ARBA00017823"/>
    </source>
</evidence>
<keyword evidence="3" id="KW-0678">Repressor</keyword>
<comment type="similarity">
    <text evidence="1">Belongs to the FlgM family.</text>
</comment>
<evidence type="ECO:0000256" key="6">
    <source>
        <dbReference type="ARBA" id="ARBA00023163"/>
    </source>
</evidence>
<dbReference type="InterPro" id="IPR035890">
    <property type="entry name" value="Anti-sigma-28_factor_FlgM_sf"/>
</dbReference>
<keyword evidence="4" id="KW-1005">Bacterial flagellum biogenesis</keyword>
<dbReference type="InterPro" id="IPR007412">
    <property type="entry name" value="FlgM"/>
</dbReference>
<gene>
    <name evidence="9" type="ORF">ACY05_01385</name>
</gene>
<name>A0A656Z906_9PROT</name>
<evidence type="ECO:0000256" key="8">
    <source>
        <dbReference type="ARBA" id="ARBA00030117"/>
    </source>
</evidence>
<evidence type="ECO:0000313" key="9">
    <source>
        <dbReference type="EMBL" id="KYC29231.1"/>
    </source>
</evidence>
<evidence type="ECO:0000256" key="4">
    <source>
        <dbReference type="ARBA" id="ARBA00022795"/>
    </source>
</evidence>
<keyword evidence="6" id="KW-0804">Transcription</keyword>
<evidence type="ECO:0000256" key="3">
    <source>
        <dbReference type="ARBA" id="ARBA00022491"/>
    </source>
</evidence>
<protein>
    <recommendedName>
        <fullName evidence="2">Negative regulator of flagellin synthesis</fullName>
    </recommendedName>
    <alternativeName>
        <fullName evidence="8">Anti-sigma-28 factor</fullName>
    </alternativeName>
</protein>
<organism evidence="9 10">
    <name type="scientific">Sterolibacterium denitrificans</name>
    <dbReference type="NCBI Taxonomy" id="157592"/>
    <lineage>
        <taxon>Bacteria</taxon>
        <taxon>Pseudomonadati</taxon>
        <taxon>Pseudomonadota</taxon>
        <taxon>Betaproteobacteria</taxon>
        <taxon>Nitrosomonadales</taxon>
        <taxon>Sterolibacteriaceae</taxon>
        <taxon>Sterolibacterium</taxon>
    </lineage>
</organism>
<comment type="caution">
    <text evidence="9">The sequence shown here is derived from an EMBL/GenBank/DDBJ whole genome shotgun (WGS) entry which is preliminary data.</text>
</comment>
<dbReference type="EMBL" id="LFZK01000001">
    <property type="protein sequence ID" value="KYC29231.1"/>
    <property type="molecule type" value="Genomic_DNA"/>
</dbReference>
<dbReference type="RefSeq" id="WP_067169786.1">
    <property type="nucleotide sequence ID" value="NZ_LFZK01000001.1"/>
</dbReference>
<sequence length="104" mass="10484">MKIDSSIKSLGGLSGEARKDAAKPAGTASSPAAGQSTQSAEVALSPLSARLQELESAMATTPVADSQRVAAIREAIAAGTFQVDASKIADGLVDSVRQMLAAQK</sequence>
<dbReference type="NCBIfam" id="TIGR03824">
    <property type="entry name" value="FlgM_jcvi"/>
    <property type="match status" value="1"/>
</dbReference>
<evidence type="ECO:0000313" key="10">
    <source>
        <dbReference type="Proteomes" id="UP000243416"/>
    </source>
</evidence>
<dbReference type="InterPro" id="IPR031316">
    <property type="entry name" value="FlgM_C"/>
</dbReference>
<keyword evidence="5" id="KW-0805">Transcription regulation</keyword>
<dbReference type="GO" id="GO:0044781">
    <property type="term" value="P:bacterial-type flagellum organization"/>
    <property type="evidence" value="ECO:0007669"/>
    <property type="project" value="UniProtKB-KW"/>
</dbReference>
<comment type="function">
    <text evidence="7">Responsible for the coupling of flagellin expression to flagellar assembly by preventing expression of the flagellin genes when a component of the middle class of proteins is defective. It negatively regulates flagellar genes by inhibiting the activity of FliA by directly binding to FliA.</text>
</comment>
<dbReference type="Pfam" id="PF04316">
    <property type="entry name" value="FlgM"/>
    <property type="match status" value="1"/>
</dbReference>
<dbReference type="OrthoDB" id="5298032at2"/>
<proteinExistence type="inferred from homology"/>
<dbReference type="AlphaFoldDB" id="A0A656Z906"/>
<dbReference type="GO" id="GO:0045892">
    <property type="term" value="P:negative regulation of DNA-templated transcription"/>
    <property type="evidence" value="ECO:0007669"/>
    <property type="project" value="InterPro"/>
</dbReference>
<dbReference type="Proteomes" id="UP000243416">
    <property type="component" value="Unassembled WGS sequence"/>
</dbReference>
<dbReference type="SUPFAM" id="SSF101498">
    <property type="entry name" value="Anti-sigma factor FlgM"/>
    <property type="match status" value="1"/>
</dbReference>